<dbReference type="PROSITE" id="PS00250">
    <property type="entry name" value="TGF_BETA_1"/>
    <property type="match status" value="1"/>
</dbReference>
<dbReference type="InterPro" id="IPR017948">
    <property type="entry name" value="TGFb_CS"/>
</dbReference>
<dbReference type="CDD" id="cd19399">
    <property type="entry name" value="TGF_beta_GDF5"/>
    <property type="match status" value="1"/>
</dbReference>
<dbReference type="PANTHER" id="PTHR11848">
    <property type="entry name" value="TGF-BETA FAMILY"/>
    <property type="match status" value="1"/>
</dbReference>
<dbReference type="PROSITE" id="PS51362">
    <property type="entry name" value="TGF_BETA_2"/>
    <property type="match status" value="1"/>
</dbReference>
<comment type="subcellular location">
    <subcellularLocation>
        <location evidence="1">Secreted</location>
    </subcellularLocation>
</comment>
<dbReference type="GO" id="GO:0008083">
    <property type="term" value="F:growth factor activity"/>
    <property type="evidence" value="ECO:0007669"/>
    <property type="project" value="UniProtKB-KW"/>
</dbReference>
<evidence type="ECO:0000256" key="10">
    <source>
        <dbReference type="SAM" id="SignalP"/>
    </source>
</evidence>
<name>A0A7K5TGW3_9FRIN</name>
<feature type="compositionally biased region" description="Low complexity" evidence="9">
    <location>
        <begin position="156"/>
        <end position="175"/>
    </location>
</feature>
<evidence type="ECO:0000256" key="6">
    <source>
        <dbReference type="ARBA" id="ARBA00023157"/>
    </source>
</evidence>
<evidence type="ECO:0000259" key="11">
    <source>
        <dbReference type="PROSITE" id="PS51362"/>
    </source>
</evidence>
<keyword evidence="6" id="KW-1015">Disulfide bond</keyword>
<feature type="region of interest" description="Disordered" evidence="9">
    <location>
        <begin position="284"/>
        <end position="329"/>
    </location>
</feature>
<feature type="compositionally biased region" description="Basic residues" evidence="9">
    <location>
        <begin position="309"/>
        <end position="329"/>
    </location>
</feature>
<dbReference type="EMBL" id="VZRH01007746">
    <property type="protein sequence ID" value="NWU03577.1"/>
    <property type="molecule type" value="Genomic_DNA"/>
</dbReference>
<feature type="region of interest" description="Disordered" evidence="9">
    <location>
        <begin position="143"/>
        <end position="188"/>
    </location>
</feature>
<proteinExistence type="inferred from homology"/>
<dbReference type="InterPro" id="IPR029034">
    <property type="entry name" value="Cystine-knot_cytokine"/>
</dbReference>
<protein>
    <submittedName>
        <fullName evidence="12">GDF6 factor</fullName>
    </submittedName>
</protein>
<keyword evidence="13" id="KW-1185">Reference proteome</keyword>
<gene>
    <name evidence="12" type="primary">Gdf6</name>
    <name evidence="12" type="ORF">UROPYL_R14908</name>
</gene>
<feature type="non-terminal residue" evidence="12">
    <location>
        <position position="433"/>
    </location>
</feature>
<comment type="caution">
    <text evidence="12">The sequence shown here is derived from an EMBL/GenBank/DDBJ whole genome shotgun (WGS) entry which is preliminary data.</text>
</comment>
<dbReference type="AlphaFoldDB" id="A0A7K5TGW3"/>
<evidence type="ECO:0000256" key="8">
    <source>
        <dbReference type="RuleBase" id="RU000354"/>
    </source>
</evidence>
<organism evidence="12 13">
    <name type="scientific">Urocynchramus pylzowi</name>
    <dbReference type="NCBI Taxonomy" id="571890"/>
    <lineage>
        <taxon>Eukaryota</taxon>
        <taxon>Metazoa</taxon>
        <taxon>Chordata</taxon>
        <taxon>Craniata</taxon>
        <taxon>Vertebrata</taxon>
        <taxon>Euteleostomi</taxon>
        <taxon>Archelosauria</taxon>
        <taxon>Archosauria</taxon>
        <taxon>Dinosauria</taxon>
        <taxon>Saurischia</taxon>
        <taxon>Theropoda</taxon>
        <taxon>Coelurosauria</taxon>
        <taxon>Aves</taxon>
        <taxon>Neognathae</taxon>
        <taxon>Neoaves</taxon>
        <taxon>Telluraves</taxon>
        <taxon>Australaves</taxon>
        <taxon>Passeriformes</taxon>
        <taxon>Passeroidea</taxon>
        <taxon>Fringillidae</taxon>
        <taxon>Urocynchramus</taxon>
    </lineage>
</organism>
<dbReference type="Gene3D" id="2.10.90.10">
    <property type="entry name" value="Cystine-knot cytokines"/>
    <property type="match status" value="1"/>
</dbReference>
<dbReference type="Pfam" id="PF00019">
    <property type="entry name" value="TGF_beta"/>
    <property type="match status" value="1"/>
</dbReference>
<evidence type="ECO:0000256" key="5">
    <source>
        <dbReference type="ARBA" id="ARBA00023030"/>
    </source>
</evidence>
<dbReference type="Proteomes" id="UP000524542">
    <property type="component" value="Unassembled WGS sequence"/>
</dbReference>
<sequence>MNARRALLSAALLASLLWDLPCCLPASLPASSELAASSKGGRSRRVPRSPRENRPRQGGHAMDRALPRAEPHEYMLSLFRTYSIAEKLGINASFFQSSKSANTITSFVDRGGGKFCPRTPLTVPPGLRVPLPAALHGEREAAFRPAEKYPSRPRRAAVPAGPLGARLPPAAAPGRSRPEPARPTALPGCGAERFGADTDSQFPSLRFFPSRLKLIRSFSGDAKGPGSNFPGCLKGLADSASLPAARSPGEAGKLRLGNSLSSLAPRATVPGEAGTAAVLGPGGSCGARGTRSAGSQAPPEDPVACPPARRQRRTAFASRHGKRHGKKSRLRCSKKPLHVNFKELGWDDWIIAPLDYEAYHCEGVCDFPLRSHLEPTNHAVIQTLMNSMDPESTPPTCCVPTRLSPISILFIDSANNVVYKQYEDMVVESCGCR</sequence>
<dbReference type="InterPro" id="IPR001839">
    <property type="entry name" value="TGF-b_C"/>
</dbReference>
<dbReference type="PANTHER" id="PTHR11848:SF304">
    <property type="entry name" value="GROWTH_DIFFERENTIATION FACTOR 6-LIKE"/>
    <property type="match status" value="1"/>
</dbReference>
<evidence type="ECO:0000256" key="4">
    <source>
        <dbReference type="ARBA" id="ARBA00022729"/>
    </source>
</evidence>
<reference evidence="12 13" key="1">
    <citation type="submission" date="2019-09" db="EMBL/GenBank/DDBJ databases">
        <title>Bird 10,000 Genomes (B10K) Project - Family phase.</title>
        <authorList>
            <person name="Zhang G."/>
        </authorList>
    </citation>
    <scope>NUCLEOTIDE SEQUENCE [LARGE SCALE GENOMIC DNA]</scope>
    <source>
        <strain evidence="12">B10K-DU-012-38</strain>
        <tissue evidence="12">Muscle</tissue>
    </source>
</reference>
<keyword evidence="7" id="KW-0325">Glycoprotein</keyword>
<keyword evidence="5 8" id="KW-0339">Growth factor</keyword>
<feature type="non-terminal residue" evidence="12">
    <location>
        <position position="1"/>
    </location>
</feature>
<feature type="domain" description="TGF-beta family profile" evidence="11">
    <location>
        <begin position="310"/>
        <end position="433"/>
    </location>
</feature>
<dbReference type="FunFam" id="2.10.90.10:FF:000001">
    <property type="entry name" value="Bone morphogenetic protein 4"/>
    <property type="match status" value="1"/>
</dbReference>
<evidence type="ECO:0000313" key="12">
    <source>
        <dbReference type="EMBL" id="NWU03577.1"/>
    </source>
</evidence>
<dbReference type="GO" id="GO:0005125">
    <property type="term" value="F:cytokine activity"/>
    <property type="evidence" value="ECO:0007669"/>
    <property type="project" value="TreeGrafter"/>
</dbReference>
<keyword evidence="4 10" id="KW-0732">Signal</keyword>
<evidence type="ECO:0000256" key="2">
    <source>
        <dbReference type="ARBA" id="ARBA00006656"/>
    </source>
</evidence>
<evidence type="ECO:0000256" key="7">
    <source>
        <dbReference type="ARBA" id="ARBA00023180"/>
    </source>
</evidence>
<dbReference type="SMART" id="SM00204">
    <property type="entry name" value="TGFB"/>
    <property type="match status" value="1"/>
</dbReference>
<accession>A0A7K5TGW3</accession>
<dbReference type="InterPro" id="IPR015615">
    <property type="entry name" value="TGF-beta-rel"/>
</dbReference>
<comment type="similarity">
    <text evidence="2 8">Belongs to the TGF-beta family.</text>
</comment>
<feature type="signal peptide" evidence="10">
    <location>
        <begin position="1"/>
        <end position="25"/>
    </location>
</feature>
<evidence type="ECO:0000256" key="3">
    <source>
        <dbReference type="ARBA" id="ARBA00022525"/>
    </source>
</evidence>
<evidence type="ECO:0000256" key="1">
    <source>
        <dbReference type="ARBA" id="ARBA00004613"/>
    </source>
</evidence>
<dbReference type="SUPFAM" id="SSF57501">
    <property type="entry name" value="Cystine-knot cytokines"/>
    <property type="match status" value="1"/>
</dbReference>
<dbReference type="PRINTS" id="PR00669">
    <property type="entry name" value="INHIBINA"/>
</dbReference>
<keyword evidence="3" id="KW-0964">Secreted</keyword>
<feature type="region of interest" description="Disordered" evidence="9">
    <location>
        <begin position="34"/>
        <end position="67"/>
    </location>
</feature>
<feature type="chain" id="PRO_5029864776" evidence="10">
    <location>
        <begin position="26"/>
        <end position="433"/>
    </location>
</feature>
<evidence type="ECO:0000313" key="13">
    <source>
        <dbReference type="Proteomes" id="UP000524542"/>
    </source>
</evidence>
<evidence type="ECO:0000256" key="9">
    <source>
        <dbReference type="SAM" id="MobiDB-lite"/>
    </source>
</evidence>
<feature type="compositionally biased region" description="Basic and acidic residues" evidence="9">
    <location>
        <begin position="49"/>
        <end position="67"/>
    </location>
</feature>
<dbReference type="GO" id="GO:0005615">
    <property type="term" value="C:extracellular space"/>
    <property type="evidence" value="ECO:0007669"/>
    <property type="project" value="TreeGrafter"/>
</dbReference>